<feature type="compositionally biased region" description="Polar residues" evidence="1">
    <location>
        <begin position="97"/>
        <end position="110"/>
    </location>
</feature>
<keyword evidence="3" id="KW-1185">Reference proteome</keyword>
<accession>A0ABX4VB67</accession>
<proteinExistence type="predicted"/>
<name>A0ABX4VB67_9BURK</name>
<comment type="caution">
    <text evidence="2">The sequence shown here is derived from an EMBL/GenBank/DDBJ whole genome shotgun (WGS) entry which is preliminary data.</text>
</comment>
<organism evidence="2 3">
    <name type="scientific">Paraburkholderia rhynchosiae</name>
    <dbReference type="NCBI Taxonomy" id="487049"/>
    <lineage>
        <taxon>Bacteria</taxon>
        <taxon>Pseudomonadati</taxon>
        <taxon>Pseudomonadota</taxon>
        <taxon>Betaproteobacteria</taxon>
        <taxon>Burkholderiales</taxon>
        <taxon>Burkholderiaceae</taxon>
        <taxon>Paraburkholderia</taxon>
    </lineage>
</organism>
<evidence type="ECO:0000313" key="3">
    <source>
        <dbReference type="Proteomes" id="UP000235659"/>
    </source>
</evidence>
<evidence type="ECO:0000256" key="1">
    <source>
        <dbReference type="SAM" id="MobiDB-lite"/>
    </source>
</evidence>
<feature type="region of interest" description="Disordered" evidence="1">
    <location>
        <begin position="88"/>
        <end position="110"/>
    </location>
</feature>
<protein>
    <recommendedName>
        <fullName evidence="4">Transposase</fullName>
    </recommendedName>
</protein>
<evidence type="ECO:0000313" key="2">
    <source>
        <dbReference type="EMBL" id="PMS33658.1"/>
    </source>
</evidence>
<reference evidence="2 3" key="1">
    <citation type="submission" date="2018-01" db="EMBL/GenBank/DDBJ databases">
        <title>Whole genome analyses suggest that Burkholderia sensu lato contains two further novel genera in the rhizoxinica-symbiotica group Mycetohabitans gen. nov., and Trinickia gen. nov.: implications for the evolution of diazotrophy and nodulation in the Burkholderiaceae.</title>
        <authorList>
            <person name="Estrada-de los Santos P."/>
            <person name="Palmer M."/>
            <person name="Chavez-Ramirez B."/>
            <person name="Beukes C."/>
            <person name="Steenkamp E.T."/>
            <person name="Hirsch A.M."/>
            <person name="Manyaka P."/>
            <person name="Maluk M."/>
            <person name="Lafos M."/>
            <person name="Crook M."/>
            <person name="Gross E."/>
            <person name="Simon M.F."/>
            <person name="Bueno dos Reis Junior F."/>
            <person name="Poole P.S."/>
            <person name="Venter S.N."/>
            <person name="James E.K."/>
        </authorList>
    </citation>
    <scope>NUCLEOTIDE SEQUENCE [LARGE SCALE GENOMIC DNA]</scope>
    <source>
        <strain evidence="2 3">WSM 3937</strain>
    </source>
</reference>
<evidence type="ECO:0008006" key="4">
    <source>
        <dbReference type="Google" id="ProtNLM"/>
    </source>
</evidence>
<dbReference type="Proteomes" id="UP000235659">
    <property type="component" value="Unassembled WGS sequence"/>
</dbReference>
<sequence length="110" mass="12329">MKQKRPAVATTMRRRYGSYLGEISPARKDTINGDFLTAAPNEQWLTDITESQIPAGMDEILHARYSETLTGMAPSFLDLREAKDAMTRIHPPARQPATLQSRAATSRRNL</sequence>
<gene>
    <name evidence="2" type="ORF">C0Z16_03580</name>
</gene>
<dbReference type="EMBL" id="PNXY01000002">
    <property type="protein sequence ID" value="PMS33658.1"/>
    <property type="molecule type" value="Genomic_DNA"/>
</dbReference>